<accession>A0ABV4HSL4</accession>
<feature type="binding site" evidence="13">
    <location>
        <position position="219"/>
    </location>
    <ligand>
        <name>substrate</name>
    </ligand>
</feature>
<keyword evidence="10 13" id="KW-0560">Oxidoreductase</keyword>
<feature type="binding site" evidence="13">
    <location>
        <position position="96"/>
    </location>
    <ligand>
        <name>substrate</name>
    </ligand>
</feature>
<keyword evidence="7 13" id="KW-0028">Amino-acid biosynthesis</keyword>
<evidence type="ECO:0000313" key="17">
    <source>
        <dbReference type="Proteomes" id="UP001566331"/>
    </source>
</evidence>
<evidence type="ECO:0000256" key="4">
    <source>
        <dbReference type="ARBA" id="ARBA00008319"/>
    </source>
</evidence>
<keyword evidence="6 13" id="KW-0432">Leucine biosynthesis</keyword>
<dbReference type="SMART" id="SM01329">
    <property type="entry name" value="Iso_dh"/>
    <property type="match status" value="1"/>
</dbReference>
<comment type="pathway">
    <text evidence="3 13 14">Amino-acid biosynthesis; L-leucine biosynthesis; L-leucine from 3-methyl-2-oxobutanoate: step 3/4.</text>
</comment>
<evidence type="ECO:0000256" key="14">
    <source>
        <dbReference type="RuleBase" id="RU004445"/>
    </source>
</evidence>
<dbReference type="InterPro" id="IPR019818">
    <property type="entry name" value="IsoCit/isopropylmalate_DH_CS"/>
</dbReference>
<gene>
    <name evidence="13 16" type="primary">leuB</name>
    <name evidence="16" type="ORF">AB6713_14050</name>
</gene>
<feature type="site" description="Important for catalysis" evidence="13">
    <location>
        <position position="141"/>
    </location>
</feature>
<organism evidence="16 17">
    <name type="scientific">Luteimonas salinilitoris</name>
    <dbReference type="NCBI Taxonomy" id="3237697"/>
    <lineage>
        <taxon>Bacteria</taxon>
        <taxon>Pseudomonadati</taxon>
        <taxon>Pseudomonadota</taxon>
        <taxon>Gammaproteobacteria</taxon>
        <taxon>Lysobacterales</taxon>
        <taxon>Lysobacteraceae</taxon>
        <taxon>Luteimonas</taxon>
    </lineage>
</organism>
<keyword evidence="8 13" id="KW-0479">Metal-binding</keyword>
<keyword evidence="17" id="KW-1185">Reference proteome</keyword>
<dbReference type="Proteomes" id="UP001566331">
    <property type="component" value="Unassembled WGS sequence"/>
</dbReference>
<feature type="domain" description="Isopropylmalate dehydrogenase-like" evidence="15">
    <location>
        <begin position="4"/>
        <end position="389"/>
    </location>
</feature>
<dbReference type="PANTHER" id="PTHR42979">
    <property type="entry name" value="3-ISOPROPYLMALATE DEHYDROGENASE"/>
    <property type="match status" value="1"/>
</dbReference>
<dbReference type="EC" id="1.1.1.85" evidence="13"/>
<comment type="cofactor">
    <cofactor evidence="2">
        <name>Mn(2+)</name>
        <dbReference type="ChEBI" id="CHEBI:29035"/>
    </cofactor>
</comment>
<keyword evidence="13" id="KW-0963">Cytoplasm</keyword>
<evidence type="ECO:0000256" key="9">
    <source>
        <dbReference type="ARBA" id="ARBA00022842"/>
    </source>
</evidence>
<evidence type="ECO:0000256" key="3">
    <source>
        <dbReference type="ARBA" id="ARBA00004762"/>
    </source>
</evidence>
<dbReference type="PANTHER" id="PTHR42979:SF1">
    <property type="entry name" value="3-ISOPROPYLMALATE DEHYDROGENASE"/>
    <property type="match status" value="1"/>
</dbReference>
<evidence type="ECO:0000256" key="5">
    <source>
        <dbReference type="ARBA" id="ARBA00011738"/>
    </source>
</evidence>
<comment type="function">
    <text evidence="13 14">Catalyzes the oxidation of 3-carboxy-2-hydroxy-4-methylpentanoate (3-isopropylmalate) to 3-carboxy-4-methyl-2-oxopentanoate. The product decarboxylates to 4-methyl-2 oxopentanoate.</text>
</comment>
<evidence type="ECO:0000256" key="2">
    <source>
        <dbReference type="ARBA" id="ARBA00001936"/>
    </source>
</evidence>
<dbReference type="RefSeq" id="WP_370561813.1">
    <property type="nucleotide sequence ID" value="NZ_JBFWIB010000001.1"/>
</dbReference>
<evidence type="ECO:0000256" key="8">
    <source>
        <dbReference type="ARBA" id="ARBA00022723"/>
    </source>
</evidence>
<comment type="subcellular location">
    <subcellularLocation>
        <location evidence="13">Cytoplasm</location>
    </subcellularLocation>
</comment>
<dbReference type="InterPro" id="IPR024084">
    <property type="entry name" value="IsoPropMal-DH-like_dom"/>
</dbReference>
<dbReference type="InterPro" id="IPR004429">
    <property type="entry name" value="Isopropylmalate_DH"/>
</dbReference>
<dbReference type="Pfam" id="PF00180">
    <property type="entry name" value="Iso_dh"/>
    <property type="match status" value="2"/>
</dbReference>
<evidence type="ECO:0000256" key="10">
    <source>
        <dbReference type="ARBA" id="ARBA00023002"/>
    </source>
</evidence>
<comment type="caution">
    <text evidence="16">The sequence shown here is derived from an EMBL/GenBank/DDBJ whole genome shotgun (WGS) entry which is preliminary data.</text>
</comment>
<dbReference type="EMBL" id="JBFWIC010000020">
    <property type="protein sequence ID" value="MEZ0475724.1"/>
    <property type="molecule type" value="Genomic_DNA"/>
</dbReference>
<comment type="subunit">
    <text evidence="5 13 14">Homodimer.</text>
</comment>
<sequence length="404" mass="42332">MRADIAVLPGDGIGPEVTAAAVAVLQAVAHRFRHAFDFAPHDIGGIAIDRHGDPLPPSTLAACRRADAVLLGAVGGPQWSDPNARVRPEQGLLALRKGLGLYANLRPVRPHPATLGAAPIKAHLLSGVDLVVVRELTGGIYFGEKTRSADGASDLCSYSVAEIERVVRRACVLARLRRGHVTSVDKANVLETSRLWREVAARIARDEFPDVTLEHQLVDSMAMHLLSKPRAYDVIVTENMFGDILTDEASMLAGSMGLLPSASLGDGRSGAPTHCPIDSACAAERPAMDGRAGVSASRESDARDGRRQTTMGLYEPIHGSAPDIAGRGIANPVGAILSGALLLRHSLGLEAEAACVEQAVAATLEAGVFSADLAPNGRAAGTGEVADAVIERITAISRVPELRD</sequence>
<dbReference type="HAMAP" id="MF_01033">
    <property type="entry name" value="LeuB_type1"/>
    <property type="match status" value="1"/>
</dbReference>
<evidence type="ECO:0000256" key="6">
    <source>
        <dbReference type="ARBA" id="ARBA00022430"/>
    </source>
</evidence>
<evidence type="ECO:0000256" key="7">
    <source>
        <dbReference type="ARBA" id="ARBA00022605"/>
    </source>
</evidence>
<keyword evidence="12 13" id="KW-0100">Branched-chain amino acid biosynthesis</keyword>
<feature type="binding site" evidence="13">
    <location>
        <position position="247"/>
    </location>
    <ligand>
        <name>Mg(2+)</name>
        <dbReference type="ChEBI" id="CHEBI:18420"/>
    </ligand>
</feature>
<keyword evidence="13" id="KW-0464">Manganese</keyword>
<feature type="binding site" evidence="13">
    <location>
        <position position="106"/>
    </location>
    <ligand>
        <name>substrate</name>
    </ligand>
</feature>
<evidence type="ECO:0000256" key="11">
    <source>
        <dbReference type="ARBA" id="ARBA00023027"/>
    </source>
</evidence>
<proteinExistence type="inferred from homology"/>
<evidence type="ECO:0000256" key="13">
    <source>
        <dbReference type="HAMAP-Rule" id="MF_01033"/>
    </source>
</evidence>
<keyword evidence="11 13" id="KW-0520">NAD</keyword>
<dbReference type="SUPFAM" id="SSF53659">
    <property type="entry name" value="Isocitrate/Isopropylmalate dehydrogenase-like"/>
    <property type="match status" value="1"/>
</dbReference>
<feature type="binding site" evidence="13">
    <location>
        <position position="219"/>
    </location>
    <ligand>
        <name>Mg(2+)</name>
        <dbReference type="ChEBI" id="CHEBI:18420"/>
    </ligand>
</feature>
<feature type="binding site" evidence="13">
    <location>
        <begin position="76"/>
        <end position="89"/>
    </location>
    <ligand>
        <name>NAD(+)</name>
        <dbReference type="ChEBI" id="CHEBI:57540"/>
    </ligand>
</feature>
<protein>
    <recommendedName>
        <fullName evidence="13">3-isopropylmalate dehydrogenase</fullName>
        <ecNumber evidence="13">1.1.1.85</ecNumber>
    </recommendedName>
    <alternativeName>
        <fullName evidence="13">3-IPM-DH</fullName>
    </alternativeName>
    <alternativeName>
        <fullName evidence="13">Beta-IPM dehydrogenase</fullName>
        <shortName evidence="13">IMDH</shortName>
    </alternativeName>
</protein>
<evidence type="ECO:0000256" key="12">
    <source>
        <dbReference type="ARBA" id="ARBA00023304"/>
    </source>
</evidence>
<name>A0ABV4HSL4_9GAMM</name>
<feature type="site" description="Important for catalysis" evidence="13">
    <location>
        <position position="186"/>
    </location>
</feature>
<evidence type="ECO:0000259" key="15">
    <source>
        <dbReference type="SMART" id="SM01329"/>
    </source>
</evidence>
<evidence type="ECO:0000256" key="1">
    <source>
        <dbReference type="ARBA" id="ARBA00000624"/>
    </source>
</evidence>
<feature type="binding site" evidence="13">
    <location>
        <position position="134"/>
    </location>
    <ligand>
        <name>substrate</name>
    </ligand>
</feature>
<feature type="binding site" evidence="13">
    <location>
        <position position="243"/>
    </location>
    <ligand>
        <name>Mg(2+)</name>
        <dbReference type="ChEBI" id="CHEBI:18420"/>
    </ligand>
</feature>
<evidence type="ECO:0000313" key="16">
    <source>
        <dbReference type="EMBL" id="MEZ0475724.1"/>
    </source>
</evidence>
<comment type="similarity">
    <text evidence="4 13">Belongs to the isocitrate and isopropylmalate dehydrogenases family. LeuB type 1 subfamily.</text>
</comment>
<dbReference type="PROSITE" id="PS00470">
    <property type="entry name" value="IDH_IMDH"/>
    <property type="match status" value="1"/>
</dbReference>
<feature type="binding site" evidence="13">
    <location>
        <begin position="319"/>
        <end position="331"/>
    </location>
    <ligand>
        <name>NAD(+)</name>
        <dbReference type="ChEBI" id="CHEBI:57540"/>
    </ligand>
</feature>
<dbReference type="NCBIfam" id="TIGR00169">
    <property type="entry name" value="leuB"/>
    <property type="match status" value="1"/>
</dbReference>
<reference evidence="16 17" key="1">
    <citation type="submission" date="2024-07" db="EMBL/GenBank/DDBJ databases">
        <title>Luteimonas salilacus sp. nov., isolated from the shore soil of Salt Lake in Tibet of China.</title>
        <authorList>
            <person name="Zhang X."/>
            <person name="Li A."/>
        </authorList>
    </citation>
    <scope>NUCLEOTIDE SEQUENCE [LARGE SCALE GENOMIC DNA]</scope>
    <source>
        <strain evidence="16 17">B3-2-R+30</strain>
    </source>
</reference>
<keyword evidence="9 13" id="KW-0460">Magnesium</keyword>
<comment type="cofactor">
    <cofactor evidence="13 14">
        <name>Mg(2+)</name>
        <dbReference type="ChEBI" id="CHEBI:18420"/>
    </cofactor>
    <cofactor evidence="13 14">
        <name>Mn(2+)</name>
        <dbReference type="ChEBI" id="CHEBI:29035"/>
    </cofactor>
    <text evidence="13 14">Binds 1 Mg(2+) or Mn(2+) ion per subunit.</text>
</comment>
<dbReference type="GO" id="GO:0003862">
    <property type="term" value="F:3-isopropylmalate dehydrogenase activity"/>
    <property type="evidence" value="ECO:0007669"/>
    <property type="project" value="UniProtKB-EC"/>
</dbReference>
<comment type="catalytic activity">
    <reaction evidence="1 13 14">
        <text>(2R,3S)-3-isopropylmalate + NAD(+) = 4-methyl-2-oxopentanoate + CO2 + NADH</text>
        <dbReference type="Rhea" id="RHEA:32271"/>
        <dbReference type="ChEBI" id="CHEBI:16526"/>
        <dbReference type="ChEBI" id="CHEBI:17865"/>
        <dbReference type="ChEBI" id="CHEBI:35121"/>
        <dbReference type="ChEBI" id="CHEBI:57540"/>
        <dbReference type="ChEBI" id="CHEBI:57945"/>
        <dbReference type="EC" id="1.1.1.85"/>
    </reaction>
</comment>
<dbReference type="Gene3D" id="3.40.718.10">
    <property type="entry name" value="Isopropylmalate Dehydrogenase"/>
    <property type="match status" value="1"/>
</dbReference>